<feature type="domain" description="PPIase cyclophilin-type" evidence="3">
    <location>
        <begin position="10"/>
        <end position="74"/>
    </location>
</feature>
<dbReference type="Proteomes" id="UP000244336">
    <property type="component" value="Chromosome 2"/>
</dbReference>
<comment type="function">
    <text evidence="2">PPIases accelerate the folding of proteins. It catalyzes the cis-trans isomerization of proline imidic peptide bonds in oligopeptides.</text>
</comment>
<dbReference type="InterPro" id="IPR029000">
    <property type="entry name" value="Cyclophilin-like_dom_sf"/>
</dbReference>
<protein>
    <recommendedName>
        <fullName evidence="2">Peptidyl-prolyl cis-trans isomerase</fullName>
        <shortName evidence="2">PPIase</shortName>
        <ecNumber evidence="2">5.2.1.8</ecNumber>
    </recommendedName>
</protein>
<dbReference type="EC" id="5.2.1.8" evidence="2"/>
<dbReference type="Pfam" id="PF00160">
    <property type="entry name" value="Pro_isomerase"/>
    <property type="match status" value="1"/>
</dbReference>
<evidence type="ECO:0000313" key="5">
    <source>
        <dbReference type="Proteomes" id="UP000244336"/>
    </source>
</evidence>
<dbReference type="AlphaFoldDB" id="A0A2T7ELE2"/>
<evidence type="ECO:0000313" key="4">
    <source>
        <dbReference type="EMBL" id="PUZ68645.1"/>
    </source>
</evidence>
<keyword evidence="5" id="KW-1185">Reference proteome</keyword>
<dbReference type="PROSITE" id="PS50072">
    <property type="entry name" value="CSA_PPIASE_2"/>
    <property type="match status" value="1"/>
</dbReference>
<dbReference type="InterPro" id="IPR002130">
    <property type="entry name" value="Cyclophilin-type_PPIase_dom"/>
</dbReference>
<dbReference type="PANTHER" id="PTHR11071:SF561">
    <property type="entry name" value="PEPTIDYL-PROLYL CIS-TRANS ISOMERASE D-RELATED"/>
    <property type="match status" value="1"/>
</dbReference>
<reference evidence="4 5" key="1">
    <citation type="submission" date="2018-04" db="EMBL/GenBank/DDBJ databases">
        <title>WGS assembly of Panicum hallii var. hallii HAL2.</title>
        <authorList>
            <person name="Lovell J."/>
            <person name="Jenkins J."/>
            <person name="Lowry D."/>
            <person name="Mamidi S."/>
            <person name="Sreedasyam A."/>
            <person name="Weng X."/>
            <person name="Barry K."/>
            <person name="Bonette J."/>
            <person name="Campitelli B."/>
            <person name="Daum C."/>
            <person name="Gordon S."/>
            <person name="Gould B."/>
            <person name="Lipzen A."/>
            <person name="MacQueen A."/>
            <person name="Palacio-Mejia J."/>
            <person name="Plott C."/>
            <person name="Shakirov E."/>
            <person name="Shu S."/>
            <person name="Yoshinaga Y."/>
            <person name="Zane M."/>
            <person name="Rokhsar D."/>
            <person name="Grimwood J."/>
            <person name="Schmutz J."/>
            <person name="Juenger T."/>
        </authorList>
    </citation>
    <scope>NUCLEOTIDE SEQUENCE [LARGE SCALE GENOMIC DNA]</scope>
    <source>
        <strain evidence="5">cv. HAL2</strain>
    </source>
</reference>
<dbReference type="STRING" id="1504633.A0A2T7ELE2"/>
<evidence type="ECO:0000259" key="3">
    <source>
        <dbReference type="PROSITE" id="PS50072"/>
    </source>
</evidence>
<comment type="similarity">
    <text evidence="1 2">Belongs to the cyclophilin-type PPIase family.</text>
</comment>
<dbReference type="SUPFAM" id="SSF50891">
    <property type="entry name" value="Cyclophilin-like"/>
    <property type="match status" value="1"/>
</dbReference>
<dbReference type="EMBL" id="CM009750">
    <property type="protein sequence ID" value="PUZ68645.1"/>
    <property type="molecule type" value="Genomic_DNA"/>
</dbReference>
<comment type="catalytic activity">
    <reaction evidence="2">
        <text>[protein]-peptidylproline (omega=180) = [protein]-peptidylproline (omega=0)</text>
        <dbReference type="Rhea" id="RHEA:16237"/>
        <dbReference type="Rhea" id="RHEA-COMP:10747"/>
        <dbReference type="Rhea" id="RHEA-COMP:10748"/>
        <dbReference type="ChEBI" id="CHEBI:83833"/>
        <dbReference type="ChEBI" id="CHEBI:83834"/>
        <dbReference type="EC" id="5.2.1.8"/>
    </reaction>
</comment>
<name>A0A2T7ELE2_9POAL</name>
<dbReference type="PRINTS" id="PR00153">
    <property type="entry name" value="CSAPPISMRASE"/>
</dbReference>
<dbReference type="PANTHER" id="PTHR11071">
    <property type="entry name" value="PEPTIDYL-PROLYL CIS-TRANS ISOMERASE"/>
    <property type="match status" value="1"/>
</dbReference>
<dbReference type="OrthoDB" id="1917401at2759"/>
<organism evidence="4 5">
    <name type="scientific">Panicum hallii var. hallii</name>
    <dbReference type="NCBI Taxonomy" id="1504633"/>
    <lineage>
        <taxon>Eukaryota</taxon>
        <taxon>Viridiplantae</taxon>
        <taxon>Streptophyta</taxon>
        <taxon>Embryophyta</taxon>
        <taxon>Tracheophyta</taxon>
        <taxon>Spermatophyta</taxon>
        <taxon>Magnoliopsida</taxon>
        <taxon>Liliopsida</taxon>
        <taxon>Poales</taxon>
        <taxon>Poaceae</taxon>
        <taxon>PACMAD clade</taxon>
        <taxon>Panicoideae</taxon>
        <taxon>Panicodae</taxon>
        <taxon>Paniceae</taxon>
        <taxon>Panicinae</taxon>
        <taxon>Panicum</taxon>
        <taxon>Panicum sect. Panicum</taxon>
    </lineage>
</organism>
<dbReference type="GO" id="GO:0006457">
    <property type="term" value="P:protein folding"/>
    <property type="evidence" value="ECO:0007669"/>
    <property type="project" value="TreeGrafter"/>
</dbReference>
<dbReference type="GO" id="GO:0016018">
    <property type="term" value="F:cyclosporin A binding"/>
    <property type="evidence" value="ECO:0007669"/>
    <property type="project" value="TreeGrafter"/>
</dbReference>
<gene>
    <name evidence="4" type="ORF">GQ55_2G045500</name>
</gene>
<dbReference type="GO" id="GO:0005737">
    <property type="term" value="C:cytoplasm"/>
    <property type="evidence" value="ECO:0007669"/>
    <property type="project" value="TreeGrafter"/>
</dbReference>
<dbReference type="Gramene" id="PUZ68645">
    <property type="protein sequence ID" value="PUZ68645"/>
    <property type="gene ID" value="GQ55_2G045500"/>
</dbReference>
<proteinExistence type="inferred from homology"/>
<keyword evidence="2" id="KW-0697">Rotamase</keyword>
<evidence type="ECO:0000256" key="1">
    <source>
        <dbReference type="ARBA" id="ARBA00007365"/>
    </source>
</evidence>
<dbReference type="GO" id="GO:0003755">
    <property type="term" value="F:peptidyl-prolyl cis-trans isomerase activity"/>
    <property type="evidence" value="ECO:0007669"/>
    <property type="project" value="UniProtKB-UniRule"/>
</dbReference>
<sequence>MSKVKNPHVFLDISIGGGRPERITFELFANVVPKTAENFRALCTGEKGIGASTQKPLHFKGTIFHRIAKGFMAQDLVEKAYMAEIFQMKTSGYPMISLVSYLWQVVDQTAMDPNFL</sequence>
<keyword evidence="2" id="KW-0413">Isomerase</keyword>
<dbReference type="Gene3D" id="2.40.100.10">
    <property type="entry name" value="Cyclophilin-like"/>
    <property type="match status" value="1"/>
</dbReference>
<accession>A0A2T7ELE2</accession>
<evidence type="ECO:0000256" key="2">
    <source>
        <dbReference type="RuleBase" id="RU363019"/>
    </source>
</evidence>